<proteinExistence type="predicted"/>
<evidence type="ECO:0000313" key="1">
    <source>
        <dbReference type="EMBL" id="TGO59011.1"/>
    </source>
</evidence>
<evidence type="ECO:0000313" key="2">
    <source>
        <dbReference type="Proteomes" id="UP000297452"/>
    </source>
</evidence>
<dbReference type="AlphaFoldDB" id="A0A4Z1IBL3"/>
<comment type="caution">
    <text evidence="1">The sequence shown here is derived from an EMBL/GenBank/DDBJ whole genome shotgun (WGS) entry which is preliminary data.</text>
</comment>
<reference evidence="1 2" key="1">
    <citation type="submission" date="2017-12" db="EMBL/GenBank/DDBJ databases">
        <title>Comparative genomics of Botrytis spp.</title>
        <authorList>
            <person name="Valero-Jimenez C.A."/>
            <person name="Tapia P."/>
            <person name="Veloso J."/>
            <person name="Silva-Moreno E."/>
            <person name="Staats M."/>
            <person name="Valdes J.H."/>
            <person name="Van Kan J.A.L."/>
        </authorList>
    </citation>
    <scope>NUCLEOTIDE SEQUENCE [LARGE SCALE GENOMIC DNA]</scope>
    <source>
        <strain evidence="1 2">MUCL2120</strain>
    </source>
</reference>
<dbReference type="EMBL" id="PQXJ01000171">
    <property type="protein sequence ID" value="TGO59011.1"/>
    <property type="molecule type" value="Genomic_DNA"/>
</dbReference>
<accession>A0A4Z1IBL3</accession>
<protein>
    <submittedName>
        <fullName evidence="1">Uncharacterized protein</fullName>
    </submittedName>
</protein>
<gene>
    <name evidence="1" type="ORF">BOTNAR_0171g00140</name>
</gene>
<organism evidence="1 2">
    <name type="scientific">Botryotinia narcissicola</name>
    <dbReference type="NCBI Taxonomy" id="278944"/>
    <lineage>
        <taxon>Eukaryota</taxon>
        <taxon>Fungi</taxon>
        <taxon>Dikarya</taxon>
        <taxon>Ascomycota</taxon>
        <taxon>Pezizomycotina</taxon>
        <taxon>Leotiomycetes</taxon>
        <taxon>Helotiales</taxon>
        <taxon>Sclerotiniaceae</taxon>
        <taxon>Botryotinia</taxon>
    </lineage>
</organism>
<sequence>MQIICRLSTGTDNFRATYLAFTQIASPLIKEVPGPPRTAASVATTKMMKTLHQQEMEHTTIEPYLSAYGLPVGFKDCFLTHNALTRVHDYFSISLIFN</sequence>
<keyword evidence="2" id="KW-1185">Reference proteome</keyword>
<dbReference type="Proteomes" id="UP000297452">
    <property type="component" value="Unassembled WGS sequence"/>
</dbReference>
<name>A0A4Z1IBL3_9HELO</name>